<name>A0ABM6FEJ4_9BURK</name>
<dbReference type="PANTHER" id="PTHR48079:SF6">
    <property type="entry name" value="NAD(P)-BINDING DOMAIN-CONTAINING PROTEIN-RELATED"/>
    <property type="match status" value="1"/>
</dbReference>
<dbReference type="PANTHER" id="PTHR48079">
    <property type="entry name" value="PROTEIN YEEZ"/>
    <property type="match status" value="1"/>
</dbReference>
<accession>A0ABM6FEJ4</accession>
<dbReference type="InterPro" id="IPR051783">
    <property type="entry name" value="NAD(P)-dependent_oxidoreduct"/>
</dbReference>
<dbReference type="RefSeq" id="WP_071072792.1">
    <property type="nucleotide sequence ID" value="NZ_CP017755.1"/>
</dbReference>
<organism evidence="3 4">
    <name type="scientific">Cupriavidus malaysiensis</name>
    <dbReference type="NCBI Taxonomy" id="367825"/>
    <lineage>
        <taxon>Bacteria</taxon>
        <taxon>Pseudomonadati</taxon>
        <taxon>Pseudomonadota</taxon>
        <taxon>Betaproteobacteria</taxon>
        <taxon>Burkholderiales</taxon>
        <taxon>Burkholderiaceae</taxon>
        <taxon>Cupriavidus</taxon>
    </lineage>
</organism>
<evidence type="ECO:0000313" key="4">
    <source>
        <dbReference type="Proteomes" id="UP000177515"/>
    </source>
</evidence>
<evidence type="ECO:0000259" key="2">
    <source>
        <dbReference type="Pfam" id="PF07993"/>
    </source>
</evidence>
<sequence>MMWNWHASGQQIGGGAAGSRTQGEVGCLLLTGATGFIGGNVLVAAVNAGLSSRLLCLVRAGSAAEALGRLRANARQCGLPPSRTAWLGEENILLGELGTPFTLAQQARLARVTHLINCAAMASFSADERVTRVNVEDTLRFASHFAGSAALRRFIHVGTAMACGTRRGARVAETVIEEGRAGHGESAHGAQDGTGMEAAPGAPHDAGGHLVPYTRSKQEVEQLLRQRYPSLPLVVARPSIVVGHTVLGTQPSASIFWLFRIIHRTRRYTVRPQTRLDVIAGDDCAQALLRLALKPELRFRAYHLSAGAAAPTIAQVLAAMDDCARTEEALPYRACAPDELPALARDVARAEGLGNRRLIERALRLYAGFAELGYVFDNQRLRDEIGFEPLPITDYVSECMRTSHGVGLLEQMSWDFKA</sequence>
<dbReference type="EMBL" id="CP017755">
    <property type="protein sequence ID" value="AOZ10300.1"/>
    <property type="molecule type" value="Genomic_DNA"/>
</dbReference>
<dbReference type="Proteomes" id="UP000177515">
    <property type="component" value="Chromosome 2"/>
</dbReference>
<evidence type="ECO:0000313" key="3">
    <source>
        <dbReference type="EMBL" id="AOZ10300.1"/>
    </source>
</evidence>
<dbReference type="InterPro" id="IPR036291">
    <property type="entry name" value="NAD(P)-bd_dom_sf"/>
</dbReference>
<evidence type="ECO:0000256" key="1">
    <source>
        <dbReference type="SAM" id="MobiDB-lite"/>
    </source>
</evidence>
<dbReference type="Gene3D" id="3.40.50.720">
    <property type="entry name" value="NAD(P)-binding Rossmann-like Domain"/>
    <property type="match status" value="1"/>
</dbReference>
<feature type="region of interest" description="Disordered" evidence="1">
    <location>
        <begin position="180"/>
        <end position="210"/>
    </location>
</feature>
<protein>
    <recommendedName>
        <fullName evidence="2">Thioester reductase (TE) domain-containing protein</fullName>
    </recommendedName>
</protein>
<dbReference type="SUPFAM" id="SSF51735">
    <property type="entry name" value="NAD(P)-binding Rossmann-fold domains"/>
    <property type="match status" value="1"/>
</dbReference>
<dbReference type="InterPro" id="IPR013120">
    <property type="entry name" value="FAR_NAD-bd"/>
</dbReference>
<reference evidence="3 4" key="1">
    <citation type="submission" date="2016-10" db="EMBL/GenBank/DDBJ databases">
        <title>Complete genome sequences of three Cupriavidus strains isolated from various Malaysian environments.</title>
        <authorList>
            <person name="Abdullah A.A.-A."/>
            <person name="Shafie N.A.H."/>
            <person name="Lau N.S."/>
        </authorList>
    </citation>
    <scope>NUCLEOTIDE SEQUENCE [LARGE SCALE GENOMIC DNA]</scope>
    <source>
        <strain evidence="3 4">USMAA1020</strain>
    </source>
</reference>
<proteinExistence type="predicted"/>
<gene>
    <name evidence="3" type="ORF">BKK80_32380</name>
</gene>
<feature type="domain" description="Thioester reductase (TE)" evidence="2">
    <location>
        <begin position="30"/>
        <end position="287"/>
    </location>
</feature>
<keyword evidence="4" id="KW-1185">Reference proteome</keyword>
<dbReference type="Pfam" id="PF07993">
    <property type="entry name" value="NAD_binding_4"/>
    <property type="match status" value="1"/>
</dbReference>
<feature type="compositionally biased region" description="Low complexity" evidence="1">
    <location>
        <begin position="198"/>
        <end position="209"/>
    </location>
</feature>